<dbReference type="Gene3D" id="3.90.1600.10">
    <property type="entry name" value="Palm domain of DNA polymerase"/>
    <property type="match status" value="1"/>
</dbReference>
<dbReference type="Proteomes" id="UP000580250">
    <property type="component" value="Unassembled WGS sequence"/>
</dbReference>
<evidence type="ECO:0000256" key="2">
    <source>
        <dbReference type="ARBA" id="ARBA00012417"/>
    </source>
</evidence>
<dbReference type="PANTHER" id="PTHR33568">
    <property type="entry name" value="DNA POLYMERASE"/>
    <property type="match status" value="1"/>
</dbReference>
<dbReference type="InterPro" id="IPR043502">
    <property type="entry name" value="DNA/RNA_pol_sf"/>
</dbReference>
<dbReference type="GO" id="GO:0003887">
    <property type="term" value="F:DNA-directed DNA polymerase activity"/>
    <property type="evidence" value="ECO:0007669"/>
    <property type="project" value="UniProtKB-KW"/>
</dbReference>
<organism evidence="10 11">
    <name type="scientific">Meloidogyne enterolobii</name>
    <name type="common">Root-knot nematode worm</name>
    <name type="synonym">Meloidogyne mayaguensis</name>
    <dbReference type="NCBI Taxonomy" id="390850"/>
    <lineage>
        <taxon>Eukaryota</taxon>
        <taxon>Metazoa</taxon>
        <taxon>Ecdysozoa</taxon>
        <taxon>Nematoda</taxon>
        <taxon>Chromadorea</taxon>
        <taxon>Rhabditida</taxon>
        <taxon>Tylenchina</taxon>
        <taxon>Tylenchomorpha</taxon>
        <taxon>Tylenchoidea</taxon>
        <taxon>Meloidogynidae</taxon>
        <taxon>Meloidogyninae</taxon>
        <taxon>Meloidogyne</taxon>
    </lineage>
</organism>
<evidence type="ECO:0000256" key="5">
    <source>
        <dbReference type="ARBA" id="ARBA00022705"/>
    </source>
</evidence>
<keyword evidence="4" id="KW-0548">Nucleotidyltransferase</keyword>
<dbReference type="EMBL" id="CAJEWN010002453">
    <property type="protein sequence ID" value="CAD2203764.1"/>
    <property type="molecule type" value="Genomic_DNA"/>
</dbReference>
<gene>
    <name evidence="10" type="ORF">MENT_LOCUS57462</name>
</gene>
<dbReference type="GO" id="GO:0042575">
    <property type="term" value="C:DNA polymerase complex"/>
    <property type="evidence" value="ECO:0007669"/>
    <property type="project" value="UniProtKB-ARBA"/>
</dbReference>
<dbReference type="Pfam" id="PF03175">
    <property type="entry name" value="DNA_pol_B_2"/>
    <property type="match status" value="2"/>
</dbReference>
<keyword evidence="6" id="KW-0239">DNA-directed DNA polymerase</keyword>
<feature type="domain" description="DNA-directed DNA polymerase family B mitochondria/virus" evidence="9">
    <location>
        <begin position="849"/>
        <end position="1036"/>
    </location>
</feature>
<reference evidence="10 11" key="1">
    <citation type="submission" date="2020-08" db="EMBL/GenBank/DDBJ databases">
        <authorList>
            <person name="Koutsovoulos G."/>
            <person name="Danchin GJ E."/>
        </authorList>
    </citation>
    <scope>NUCLEOTIDE SEQUENCE [LARGE SCALE GENOMIC DNA]</scope>
</reference>
<dbReference type="InterPro" id="IPR023211">
    <property type="entry name" value="DNA_pol_palm_dom_sf"/>
</dbReference>
<evidence type="ECO:0000256" key="1">
    <source>
        <dbReference type="ARBA" id="ARBA00005755"/>
    </source>
</evidence>
<accession>A0A6V7XWS1</accession>
<evidence type="ECO:0000313" key="11">
    <source>
        <dbReference type="Proteomes" id="UP000580250"/>
    </source>
</evidence>
<dbReference type="Gene3D" id="3.40.960.10">
    <property type="entry name" value="VSR Endonuclease"/>
    <property type="match status" value="1"/>
</dbReference>
<comment type="similarity">
    <text evidence="1">Belongs to the DNA polymerase type-B family.</text>
</comment>
<dbReference type="SUPFAM" id="SSF53098">
    <property type="entry name" value="Ribonuclease H-like"/>
    <property type="match status" value="1"/>
</dbReference>
<dbReference type="InterPro" id="IPR036397">
    <property type="entry name" value="RNaseH_sf"/>
</dbReference>
<dbReference type="GO" id="GO:0003677">
    <property type="term" value="F:DNA binding"/>
    <property type="evidence" value="ECO:0007669"/>
    <property type="project" value="UniProtKB-KW"/>
</dbReference>
<dbReference type="PANTHER" id="PTHR33568:SF3">
    <property type="entry name" value="DNA-DIRECTED DNA POLYMERASE"/>
    <property type="match status" value="1"/>
</dbReference>
<keyword evidence="5" id="KW-0235">DNA replication</keyword>
<dbReference type="GO" id="GO:0000166">
    <property type="term" value="F:nucleotide binding"/>
    <property type="evidence" value="ECO:0007669"/>
    <property type="project" value="InterPro"/>
</dbReference>
<evidence type="ECO:0000259" key="9">
    <source>
        <dbReference type="Pfam" id="PF03175"/>
    </source>
</evidence>
<dbReference type="OrthoDB" id="5876545at2759"/>
<keyword evidence="7" id="KW-0238">DNA-binding</keyword>
<dbReference type="Gene3D" id="3.30.420.10">
    <property type="entry name" value="Ribonuclease H-like superfamily/Ribonuclease H"/>
    <property type="match status" value="1"/>
</dbReference>
<evidence type="ECO:0000256" key="8">
    <source>
        <dbReference type="ARBA" id="ARBA00049244"/>
    </source>
</evidence>
<name>A0A6V7XWS1_MELEN</name>
<dbReference type="InterPro" id="IPR012337">
    <property type="entry name" value="RNaseH-like_sf"/>
</dbReference>
<dbReference type="GO" id="GO:0006260">
    <property type="term" value="P:DNA replication"/>
    <property type="evidence" value="ECO:0007669"/>
    <property type="project" value="UniProtKB-KW"/>
</dbReference>
<evidence type="ECO:0000256" key="6">
    <source>
        <dbReference type="ARBA" id="ARBA00022932"/>
    </source>
</evidence>
<evidence type="ECO:0000256" key="3">
    <source>
        <dbReference type="ARBA" id="ARBA00022679"/>
    </source>
</evidence>
<evidence type="ECO:0000256" key="4">
    <source>
        <dbReference type="ARBA" id="ARBA00022695"/>
    </source>
</evidence>
<keyword evidence="3" id="KW-0808">Transferase</keyword>
<evidence type="ECO:0000313" key="10">
    <source>
        <dbReference type="EMBL" id="CAD2203764.1"/>
    </source>
</evidence>
<dbReference type="InterPro" id="IPR011335">
    <property type="entry name" value="Restrct_endonuc-II-like"/>
</dbReference>
<dbReference type="GO" id="GO:0006281">
    <property type="term" value="P:DNA repair"/>
    <property type="evidence" value="ECO:0007669"/>
    <property type="project" value="UniProtKB-ARBA"/>
</dbReference>
<proteinExistence type="inferred from homology"/>
<dbReference type="EC" id="2.7.7.7" evidence="2"/>
<sequence>MSPPPSKKARHFFIDNLLQKGDGDYVKHLGEETKITRKFNLTKLSTKFLITNIPPDPEGLLKGIFQECIDKTLETSHGHQLDPDQLGCTVSSQLLESDIWIPIREISPNTVDSILNQFLKVAQSKKQDQGMLWGEPFTVSVTAIDKKHLPTTRTIQGSGKDSSTNQHKIKQHNLIKIINSDNYCLFRSLSATFIFSTCSWPKWKFYDYMHSRLGMKKRLEHDTTFLMENVGAPPGQPTYAANEWVPKVVDYWNSRNDGLFKVFIFGELDEKPIFKYGDENHTTPILLYYNNNHFDGVRKAGDLFGKPYCLACEKVYHRPKDHSITCTSKCQNCSRIGPNYPCQPLDNYFKHCSGCDKEFYNNNCYDHHLKSKFCHNSKKCEKCGVIWNVAVNNRNGRTGHVCSERYCTTCFSFHDPKRGCFIKSLTQKKPKPYRIIAFDFETMQHRQDEKGKLHEVNFISAKINCPECISNGLNNNCKICGEDRTITFSHQPFSNTQVDQQNVTNDPLTDFVTWITNFSTDTIAFSHFGGRFDMVLVFKTLYLKGLIPEMIKKGNKMYEMKVKNNKKCWVIFRDTYNLMPMPLASLVPAFALKMEDKPFFPHLANNPKNYGKEIFPTKEDYLANGMMPEKRAQFDKWFDQHKNEPFNLNEQLAAYCINDVEILMAALIAFRTEFLEVSNGLDVLREAMTIASACMKHFRMNHLKANHLGIVPEKGYDNVDNQSKIALKFLKWYGEKNNVTIRTAHSKNGEKKIGNYKLDGWVEEKKLAIEVNGCCWHGCIKCYPDDDLKLPTGLTAGKQREKDQKRLKFIRNLGVKVAVYWECQIIDMVAKDYEMRKMFKKYLDDGPINIREAFYGGRTGPLKLFHKAEDGQKISYYDVTSLYPFINVSTRYPVGHPEVHVINMDVNWTKPEDNTYNTALLKLFVIPPRSIDVPVLPMKIGEDDDERLLFPLCSTCAKEYPKGDVNENYCCPHSDQQRGWVSTCTSIEINEALKEGYVVTKLFRVLEFKNYDDKLFNPYINEFMAQKIHSSGFDNTIKGDKKKEDKFMKECLEMFGINIEREKMVVNKGKRTQAKLCLNNLWGRFSLRNFGLSQCKITDDPSEYVKMCDDPAITVNHCHELTEDGTVLIDYIKKKDWVEEHDSSNVIISLWTTSAARIHLLHAMQKVVRTPGCELLYTDTDSLIFIHPDNNCPLELGPHLGQFTDEYPDFDILEYCSGGAKQYGLKLQKKSTPNAEPDYVLKVRGMTLNWDVINNQGLCYENFKKQVFDFTKIDNIPILIKYPNFLKPSIKDGSIITQPLTKNYKPYVGKGIVRPSDFVVLNFGYINNRHPRILL</sequence>
<protein>
    <recommendedName>
        <fullName evidence="2">DNA-directed DNA polymerase</fullName>
        <ecNumber evidence="2">2.7.7.7</ecNumber>
    </recommendedName>
</protein>
<comment type="catalytic activity">
    <reaction evidence="8">
        <text>DNA(n) + a 2'-deoxyribonucleoside 5'-triphosphate = DNA(n+1) + diphosphate</text>
        <dbReference type="Rhea" id="RHEA:22508"/>
        <dbReference type="Rhea" id="RHEA-COMP:17339"/>
        <dbReference type="Rhea" id="RHEA-COMP:17340"/>
        <dbReference type="ChEBI" id="CHEBI:33019"/>
        <dbReference type="ChEBI" id="CHEBI:61560"/>
        <dbReference type="ChEBI" id="CHEBI:173112"/>
        <dbReference type="EC" id="2.7.7.7"/>
    </reaction>
</comment>
<feature type="domain" description="DNA-directed DNA polymerase family B mitochondria/virus" evidence="9">
    <location>
        <begin position="522"/>
        <end position="711"/>
    </location>
</feature>
<dbReference type="InterPro" id="IPR004868">
    <property type="entry name" value="DNA-dir_DNA_pol_B_mt/vir"/>
</dbReference>
<dbReference type="SUPFAM" id="SSF56672">
    <property type="entry name" value="DNA/RNA polymerases"/>
    <property type="match status" value="1"/>
</dbReference>
<dbReference type="SUPFAM" id="SSF52980">
    <property type="entry name" value="Restriction endonuclease-like"/>
    <property type="match status" value="1"/>
</dbReference>
<comment type="caution">
    <text evidence="10">The sequence shown here is derived from an EMBL/GenBank/DDBJ whole genome shotgun (WGS) entry which is preliminary data.</text>
</comment>
<evidence type="ECO:0000256" key="7">
    <source>
        <dbReference type="ARBA" id="ARBA00023125"/>
    </source>
</evidence>